<accession>A0A8S5MM99</accession>
<dbReference type="EMBL" id="BK014938">
    <property type="protein sequence ID" value="DAD83509.1"/>
    <property type="molecule type" value="Genomic_DNA"/>
</dbReference>
<reference evidence="1" key="1">
    <citation type="journal article" date="2021" name="Proc. Natl. Acad. Sci. U.S.A.">
        <title>A Catalog of Tens of Thousands of Viruses from Human Metagenomes Reveals Hidden Associations with Chronic Diseases.</title>
        <authorList>
            <person name="Tisza M.J."/>
            <person name="Buck C.B."/>
        </authorList>
    </citation>
    <scope>NUCLEOTIDE SEQUENCE</scope>
    <source>
        <strain evidence="1">Ctxc31</strain>
    </source>
</reference>
<name>A0A8S5MM99_9CAUD</name>
<protein>
    <submittedName>
        <fullName evidence="1">Uncharacterized protein</fullName>
    </submittedName>
</protein>
<organism evidence="1">
    <name type="scientific">Siphoviridae sp. ctxc31</name>
    <dbReference type="NCBI Taxonomy" id="2826520"/>
    <lineage>
        <taxon>Viruses</taxon>
        <taxon>Duplodnaviria</taxon>
        <taxon>Heunggongvirae</taxon>
        <taxon>Uroviricota</taxon>
        <taxon>Caudoviricetes</taxon>
    </lineage>
</organism>
<evidence type="ECO:0000313" key="1">
    <source>
        <dbReference type="EMBL" id="DAD83509.1"/>
    </source>
</evidence>
<proteinExistence type="predicted"/>
<sequence length="39" mass="4656">MLFVMKEVDIFMRLKKFALTLLLVIVCFHFSNFESLETT</sequence>